<protein>
    <recommendedName>
        <fullName evidence="3">Alcohol dehydrogenase-like C-terminal domain-containing protein</fullName>
    </recommendedName>
</protein>
<dbReference type="Gene3D" id="3.40.50.720">
    <property type="entry name" value="NAD(P)-binding Rossmann-like Domain"/>
    <property type="match status" value="1"/>
</dbReference>
<proteinExistence type="predicted"/>
<dbReference type="GO" id="GO:0005739">
    <property type="term" value="C:mitochondrion"/>
    <property type="evidence" value="ECO:0007669"/>
    <property type="project" value="TreeGrafter"/>
</dbReference>
<reference evidence="1 2" key="1">
    <citation type="submission" date="2020-03" db="EMBL/GenBank/DDBJ databases">
        <title>Draft Genome Sequence of Cudoniella acicularis.</title>
        <authorList>
            <person name="Buettner E."/>
            <person name="Kellner H."/>
        </authorList>
    </citation>
    <scope>NUCLEOTIDE SEQUENCE [LARGE SCALE GENOMIC DNA]</scope>
    <source>
        <strain evidence="1 2">DSM 108380</strain>
    </source>
</reference>
<dbReference type="InterPro" id="IPR050700">
    <property type="entry name" value="YIM1/Zinc_Alcohol_DH_Fams"/>
</dbReference>
<evidence type="ECO:0008006" key="3">
    <source>
        <dbReference type="Google" id="ProtNLM"/>
    </source>
</evidence>
<dbReference type="Proteomes" id="UP000566819">
    <property type="component" value="Unassembled WGS sequence"/>
</dbReference>
<dbReference type="AlphaFoldDB" id="A0A8H4RM36"/>
<name>A0A8H4RM36_9HELO</name>
<dbReference type="PANTHER" id="PTHR11695:SF294">
    <property type="entry name" value="RETICULON-4-INTERACTING PROTEIN 1, MITOCHONDRIAL"/>
    <property type="match status" value="1"/>
</dbReference>
<dbReference type="SUPFAM" id="SSF51735">
    <property type="entry name" value="NAD(P)-binding Rossmann-fold domains"/>
    <property type="match status" value="1"/>
</dbReference>
<accession>A0A8H4RM36</accession>
<organism evidence="1 2">
    <name type="scientific">Cudoniella acicularis</name>
    <dbReference type="NCBI Taxonomy" id="354080"/>
    <lineage>
        <taxon>Eukaryota</taxon>
        <taxon>Fungi</taxon>
        <taxon>Dikarya</taxon>
        <taxon>Ascomycota</taxon>
        <taxon>Pezizomycotina</taxon>
        <taxon>Leotiomycetes</taxon>
        <taxon>Helotiales</taxon>
        <taxon>Tricladiaceae</taxon>
        <taxon>Cudoniella</taxon>
    </lineage>
</organism>
<dbReference type="Pfam" id="PF13602">
    <property type="entry name" value="ADH_zinc_N_2"/>
    <property type="match status" value="1"/>
</dbReference>
<keyword evidence="2" id="KW-1185">Reference proteome</keyword>
<dbReference type="InterPro" id="IPR036291">
    <property type="entry name" value="NAD(P)-bd_dom_sf"/>
</dbReference>
<gene>
    <name evidence="1" type="ORF">G7Y89_g7421</name>
</gene>
<evidence type="ECO:0000313" key="1">
    <source>
        <dbReference type="EMBL" id="KAF4630712.1"/>
    </source>
</evidence>
<comment type="caution">
    <text evidence="1">The sequence shown here is derived from an EMBL/GenBank/DDBJ whole genome shotgun (WGS) entry which is preliminary data.</text>
</comment>
<evidence type="ECO:0000313" key="2">
    <source>
        <dbReference type="Proteomes" id="UP000566819"/>
    </source>
</evidence>
<dbReference type="EMBL" id="JAAMPI010000522">
    <property type="protein sequence ID" value="KAF4630712.1"/>
    <property type="molecule type" value="Genomic_DNA"/>
</dbReference>
<dbReference type="OrthoDB" id="3509362at2759"/>
<sequence length="187" mass="20784">MVVGVCSTGNVELVKGLGADEVIDYRQSLPVYEQLIKKFGANKFDVIIDTVGIQELFHNCAQILKPGKPYLSLGVQPSKCTIPALLYSVCQILLNALWPRFLGGVDRKYVQVNGFASLENLEALAEMAEKGTLRVPIDSQWEFGDVQKAYEKILSKSKSGKVIVNVESSRLSTPSFKFIFFQLEHEP</sequence>
<dbReference type="Gene3D" id="3.90.180.10">
    <property type="entry name" value="Medium-chain alcohol dehydrogenases, catalytic domain"/>
    <property type="match status" value="1"/>
</dbReference>
<dbReference type="PANTHER" id="PTHR11695">
    <property type="entry name" value="ALCOHOL DEHYDROGENASE RELATED"/>
    <property type="match status" value="1"/>
</dbReference>